<keyword evidence="4 7" id="KW-0812">Transmembrane</keyword>
<feature type="transmembrane region" description="Helical" evidence="7">
    <location>
        <begin position="205"/>
        <end position="227"/>
    </location>
</feature>
<dbReference type="PANTHER" id="PTHR22926">
    <property type="entry name" value="PHOSPHO-N-ACETYLMURAMOYL-PENTAPEPTIDE-TRANSFERASE"/>
    <property type="match status" value="1"/>
</dbReference>
<feature type="transmembrane region" description="Helical" evidence="7">
    <location>
        <begin position="361"/>
        <end position="385"/>
    </location>
</feature>
<feature type="transmembrane region" description="Helical" evidence="7">
    <location>
        <begin position="129"/>
        <end position="150"/>
    </location>
</feature>
<dbReference type="CDD" id="cd06853">
    <property type="entry name" value="GT_WecA_like"/>
    <property type="match status" value="1"/>
</dbReference>
<reference evidence="8 9" key="1">
    <citation type="journal article" date="2016" name="Antonie Van Leeuwenhoek">
        <title>Dongia soli sp. nov., isolated from soil from Dokdo, Korea.</title>
        <authorList>
            <person name="Kim D.U."/>
            <person name="Lee H."/>
            <person name="Kim H."/>
            <person name="Kim S.G."/>
            <person name="Ka J.O."/>
        </authorList>
    </citation>
    <scope>NUCLEOTIDE SEQUENCE [LARGE SCALE GENOMIC DNA]</scope>
    <source>
        <strain evidence="8 9">D78</strain>
    </source>
</reference>
<proteinExistence type="predicted"/>
<feature type="transmembrane region" description="Helical" evidence="7">
    <location>
        <begin position="100"/>
        <end position="117"/>
    </location>
</feature>
<feature type="transmembrane region" description="Helical" evidence="7">
    <location>
        <begin position="156"/>
        <end position="174"/>
    </location>
</feature>
<keyword evidence="2" id="KW-1003">Cell membrane</keyword>
<evidence type="ECO:0000256" key="1">
    <source>
        <dbReference type="ARBA" id="ARBA00004651"/>
    </source>
</evidence>
<keyword evidence="3 8" id="KW-0808">Transferase</keyword>
<keyword evidence="9" id="KW-1185">Reference proteome</keyword>
<dbReference type="EMBL" id="JAXCLW010000002">
    <property type="protein sequence ID" value="MDY0882777.1"/>
    <property type="molecule type" value="Genomic_DNA"/>
</dbReference>
<feature type="transmembrane region" description="Helical" evidence="7">
    <location>
        <begin position="441"/>
        <end position="464"/>
    </location>
</feature>
<evidence type="ECO:0000256" key="6">
    <source>
        <dbReference type="ARBA" id="ARBA00023136"/>
    </source>
</evidence>
<evidence type="ECO:0000313" key="9">
    <source>
        <dbReference type="Proteomes" id="UP001279642"/>
    </source>
</evidence>
<dbReference type="EC" id="2.7.8.-" evidence="8"/>
<keyword evidence="5 7" id="KW-1133">Transmembrane helix</keyword>
<evidence type="ECO:0000256" key="2">
    <source>
        <dbReference type="ARBA" id="ARBA00022475"/>
    </source>
</evidence>
<dbReference type="InterPro" id="IPR000715">
    <property type="entry name" value="Glycosyl_transferase_4"/>
</dbReference>
<feature type="transmembrane region" description="Helical" evidence="7">
    <location>
        <begin position="471"/>
        <end position="489"/>
    </location>
</feature>
<dbReference type="RefSeq" id="WP_320507839.1">
    <property type="nucleotide sequence ID" value="NZ_JAXCLW010000002.1"/>
</dbReference>
<feature type="transmembrane region" description="Helical" evidence="7">
    <location>
        <begin position="72"/>
        <end position="88"/>
    </location>
</feature>
<gene>
    <name evidence="8" type="ORF">SMD27_07975</name>
</gene>
<keyword evidence="6 7" id="KW-0472">Membrane</keyword>
<dbReference type="PANTHER" id="PTHR22926:SF3">
    <property type="entry name" value="UNDECAPRENYL-PHOSPHATE ALPHA-N-ACETYLGLUCOSAMINYL 1-PHOSPHATE TRANSFERASE"/>
    <property type="match status" value="1"/>
</dbReference>
<sequence>MMILYLCMIGALFISLLCIPQLMAASDRLGLIDRPEERRVHVRSTPRSGGIGIALGALLPLLFLLPQLSRPVYAYILGALIIISFGVWDDRKNLDYRLKVLGQLLAIIVFVGAGYTVNRLPFMSPDSVFSWVSIPVTGLFMLAVTNAFNLHDGLDGLAAGSAIMSLGAIAIIGFSPDALTVSTLLAATVIGAAFGFLRYNTHPAVIFMGDAGSQFLGFTIAALAVLLCRQDVQLSPSCLLMLIGLPALDTATVMFQRLRAGRSPFSPDKNHIHHKLLAIGFRHNESVAIIYGIQAIFISGALLLQSASDWLVILVYLTISIGCLAGYHFLQATGWRPHRHPSPTSASQALRKTGKQSRLTAVLNFARLGAALATVLYILSGVALVPVARDLSIASLVIACLALIAVSLKSSLVEQVGRITAYIAATVVCYSLTYTQTSSEFWWLTLTACLFGLAFVISFTGWLLRDGGFQFNNLDFLIGIALLGIFLFPMHGDTETSFRNFALRLVPLLYCIEILLNAKSLARSSIWIGSIASLLLIGMKGVI</sequence>
<protein>
    <submittedName>
        <fullName evidence="8">MraY family glycosyltransferase</fullName>
        <ecNumber evidence="8">2.7.8.-</ecNumber>
    </submittedName>
</protein>
<evidence type="ECO:0000256" key="3">
    <source>
        <dbReference type="ARBA" id="ARBA00022679"/>
    </source>
</evidence>
<feature type="transmembrane region" description="Helical" evidence="7">
    <location>
        <begin position="286"/>
        <end position="304"/>
    </location>
</feature>
<feature type="transmembrane region" description="Helical" evidence="7">
    <location>
        <begin position="181"/>
        <end position="199"/>
    </location>
</feature>
<organism evidence="8 9">
    <name type="scientific">Dongia soli</name>
    <dbReference type="NCBI Taxonomy" id="600628"/>
    <lineage>
        <taxon>Bacteria</taxon>
        <taxon>Pseudomonadati</taxon>
        <taxon>Pseudomonadota</taxon>
        <taxon>Alphaproteobacteria</taxon>
        <taxon>Rhodospirillales</taxon>
        <taxon>Dongiaceae</taxon>
        <taxon>Dongia</taxon>
    </lineage>
</organism>
<accession>A0ABU5E8U8</accession>
<evidence type="ECO:0000256" key="7">
    <source>
        <dbReference type="SAM" id="Phobius"/>
    </source>
</evidence>
<evidence type="ECO:0000313" key="8">
    <source>
        <dbReference type="EMBL" id="MDY0882777.1"/>
    </source>
</evidence>
<dbReference type="Proteomes" id="UP001279642">
    <property type="component" value="Unassembled WGS sequence"/>
</dbReference>
<evidence type="ECO:0000256" key="4">
    <source>
        <dbReference type="ARBA" id="ARBA00022692"/>
    </source>
</evidence>
<evidence type="ECO:0000256" key="5">
    <source>
        <dbReference type="ARBA" id="ARBA00022989"/>
    </source>
</evidence>
<name>A0ABU5E8U8_9PROT</name>
<comment type="caution">
    <text evidence="8">The sequence shown here is derived from an EMBL/GenBank/DDBJ whole genome shotgun (WGS) entry which is preliminary data.</text>
</comment>
<comment type="subcellular location">
    <subcellularLocation>
        <location evidence="1">Cell membrane</location>
        <topology evidence="1">Multi-pass membrane protein</topology>
    </subcellularLocation>
</comment>
<feature type="transmembrane region" description="Helical" evidence="7">
    <location>
        <begin position="310"/>
        <end position="330"/>
    </location>
</feature>
<feature type="transmembrane region" description="Helical" evidence="7">
    <location>
        <begin position="391"/>
        <end position="412"/>
    </location>
</feature>
<dbReference type="Pfam" id="PF00953">
    <property type="entry name" value="Glycos_transf_4"/>
    <property type="match status" value="1"/>
</dbReference>
<feature type="transmembrane region" description="Helical" evidence="7">
    <location>
        <begin position="419"/>
        <end position="435"/>
    </location>
</feature>
<dbReference type="GO" id="GO:0016740">
    <property type="term" value="F:transferase activity"/>
    <property type="evidence" value="ECO:0007669"/>
    <property type="project" value="UniProtKB-KW"/>
</dbReference>